<evidence type="ECO:0000313" key="3">
    <source>
        <dbReference type="Proteomes" id="UP001292094"/>
    </source>
</evidence>
<sequence length="97" mass="11207">MRVFTLQRKDHTEEPAHEIDPSRNIVINISLPQLHNNHQEDAINSDYEASDEFSEDSEIDTGEENAMNNPHMEEDESEPNQQDENEYLLKDINAGVQ</sequence>
<keyword evidence="3" id="KW-1185">Reference proteome</keyword>
<dbReference type="AlphaFoldDB" id="A0AAE1UEE7"/>
<gene>
    <name evidence="2" type="ORF">Pmani_011457</name>
</gene>
<accession>A0AAE1UEE7</accession>
<proteinExistence type="predicted"/>
<name>A0AAE1UEE7_9EUCA</name>
<reference evidence="2" key="1">
    <citation type="submission" date="2023-11" db="EMBL/GenBank/DDBJ databases">
        <title>Genome assemblies of two species of porcelain crab, Petrolisthes cinctipes and Petrolisthes manimaculis (Anomura: Porcellanidae).</title>
        <authorList>
            <person name="Angst P."/>
        </authorList>
    </citation>
    <scope>NUCLEOTIDE SEQUENCE</scope>
    <source>
        <strain evidence="2">PB745_02</strain>
        <tissue evidence="2">Gill</tissue>
    </source>
</reference>
<dbReference type="Proteomes" id="UP001292094">
    <property type="component" value="Unassembled WGS sequence"/>
</dbReference>
<dbReference type="EMBL" id="JAWZYT010000919">
    <property type="protein sequence ID" value="KAK4317451.1"/>
    <property type="molecule type" value="Genomic_DNA"/>
</dbReference>
<evidence type="ECO:0000256" key="1">
    <source>
        <dbReference type="SAM" id="MobiDB-lite"/>
    </source>
</evidence>
<evidence type="ECO:0000313" key="2">
    <source>
        <dbReference type="EMBL" id="KAK4317451.1"/>
    </source>
</evidence>
<feature type="compositionally biased region" description="Acidic residues" evidence="1">
    <location>
        <begin position="48"/>
        <end position="63"/>
    </location>
</feature>
<protein>
    <submittedName>
        <fullName evidence="2">Uncharacterized protein</fullName>
    </submittedName>
</protein>
<feature type="compositionally biased region" description="Acidic residues" evidence="1">
    <location>
        <begin position="73"/>
        <end position="86"/>
    </location>
</feature>
<comment type="caution">
    <text evidence="2">The sequence shown here is derived from an EMBL/GenBank/DDBJ whole genome shotgun (WGS) entry which is preliminary data.</text>
</comment>
<organism evidence="2 3">
    <name type="scientific">Petrolisthes manimaculis</name>
    <dbReference type="NCBI Taxonomy" id="1843537"/>
    <lineage>
        <taxon>Eukaryota</taxon>
        <taxon>Metazoa</taxon>
        <taxon>Ecdysozoa</taxon>
        <taxon>Arthropoda</taxon>
        <taxon>Crustacea</taxon>
        <taxon>Multicrustacea</taxon>
        <taxon>Malacostraca</taxon>
        <taxon>Eumalacostraca</taxon>
        <taxon>Eucarida</taxon>
        <taxon>Decapoda</taxon>
        <taxon>Pleocyemata</taxon>
        <taxon>Anomura</taxon>
        <taxon>Galatheoidea</taxon>
        <taxon>Porcellanidae</taxon>
        <taxon>Petrolisthes</taxon>
    </lineage>
</organism>
<feature type="region of interest" description="Disordered" evidence="1">
    <location>
        <begin position="37"/>
        <end position="97"/>
    </location>
</feature>